<dbReference type="PANTHER" id="PTHR30290">
    <property type="entry name" value="PERIPLASMIC BINDING COMPONENT OF ABC TRANSPORTER"/>
    <property type="match status" value="1"/>
</dbReference>
<gene>
    <name evidence="7" type="ORF">AACH10_16390</name>
</gene>
<dbReference type="InterPro" id="IPR030678">
    <property type="entry name" value="Peptide/Ni-bd"/>
</dbReference>
<evidence type="ECO:0000256" key="2">
    <source>
        <dbReference type="ARBA" id="ARBA00005695"/>
    </source>
</evidence>
<sequence>MSRRALSPSQRVRRRMLAALGLMTGGATIAAAAARAATGVPGAAGAASEAGGAASAPAGAAQKVLRLALRSSETSLDPARIVDLYSRSVTNHIFEALYGYDHLARPPRIRPLAAEGMPEHNAEFTVFTVRLKPGQFYAPDPAFKGRKRPLRAADFVFAFKRFVDPENKSPLFGSVLDIGFVGLAGLRDEALKTKKPFDYDKPIEGLQAPDDHTLRFVLDKPSPRFLQDLCNCDLFGGVAREVVEFYGDKIGEHPVGTGPYRVVQWRRSSFIALERNPNYRERYYDAEPAADDAEGQAMLARFKGRRLPMIDRVELSVIEEGQPRWLSFLNTQVDALATSANEMPIDFVNVAMPGGKLAPNLAKRGIQGIRSLNADCGLSFFNMEDPVVGGYTPEKVALRRAIGLGIDVEREIRLARRGQAIPAQSQVLPHTSGYDAAFKSENGDYDPARARALLDTYGYLDRNGDGWRELPDGRPLELEVATQPEQINRQFDELWKKNINALGIRVRFKTAKWPEQLKAARAGKLQLWMLGSSADRLDGQSSLARLYGPQSGGQNLARFKHARFDEIFDRMKVLPDGPEREALFLEAKKIGVAFMPYKVHVHRFSTDLLHPWVVGYRRPVYNWEWWHLVDIDESKRPKA</sequence>
<keyword evidence="8" id="KW-1185">Reference proteome</keyword>
<reference evidence="7 8" key="1">
    <citation type="submission" date="2024-04" db="EMBL/GenBank/DDBJ databases">
        <title>Novel species of the genus Ideonella isolated from streams.</title>
        <authorList>
            <person name="Lu H."/>
        </authorList>
    </citation>
    <scope>NUCLEOTIDE SEQUENCE [LARGE SCALE GENOMIC DNA]</scope>
    <source>
        <strain evidence="7 8">DXS22W</strain>
    </source>
</reference>
<dbReference type="Gene3D" id="3.40.190.10">
    <property type="entry name" value="Periplasmic binding protein-like II"/>
    <property type="match status" value="1"/>
</dbReference>
<keyword evidence="4 5" id="KW-0732">Signal</keyword>
<evidence type="ECO:0000256" key="1">
    <source>
        <dbReference type="ARBA" id="ARBA00004196"/>
    </source>
</evidence>
<feature type="signal peptide" evidence="5">
    <location>
        <begin position="1"/>
        <end position="32"/>
    </location>
</feature>
<feature type="domain" description="Solute-binding protein family 5" evidence="6">
    <location>
        <begin position="109"/>
        <end position="552"/>
    </location>
</feature>
<evidence type="ECO:0000313" key="7">
    <source>
        <dbReference type="EMBL" id="MEK8051832.1"/>
    </source>
</evidence>
<dbReference type="Gene3D" id="3.10.105.10">
    <property type="entry name" value="Dipeptide-binding Protein, Domain 3"/>
    <property type="match status" value="1"/>
</dbReference>
<keyword evidence="3" id="KW-0813">Transport</keyword>
<dbReference type="InterPro" id="IPR000914">
    <property type="entry name" value="SBP_5_dom"/>
</dbReference>
<evidence type="ECO:0000256" key="3">
    <source>
        <dbReference type="ARBA" id="ARBA00022448"/>
    </source>
</evidence>
<evidence type="ECO:0000259" key="6">
    <source>
        <dbReference type="Pfam" id="PF00496"/>
    </source>
</evidence>
<dbReference type="RefSeq" id="WP_341411529.1">
    <property type="nucleotide sequence ID" value="NZ_JBBUTH010000008.1"/>
</dbReference>
<dbReference type="PIRSF" id="PIRSF002741">
    <property type="entry name" value="MppA"/>
    <property type="match status" value="1"/>
</dbReference>
<evidence type="ECO:0000256" key="4">
    <source>
        <dbReference type="ARBA" id="ARBA00022729"/>
    </source>
</evidence>
<comment type="caution">
    <text evidence="7">The sequence shown here is derived from an EMBL/GenBank/DDBJ whole genome shotgun (WGS) entry which is preliminary data.</text>
</comment>
<dbReference type="InterPro" id="IPR006311">
    <property type="entry name" value="TAT_signal"/>
</dbReference>
<dbReference type="EMBL" id="JBBUTH010000008">
    <property type="protein sequence ID" value="MEK8051832.1"/>
    <property type="molecule type" value="Genomic_DNA"/>
</dbReference>
<evidence type="ECO:0000256" key="5">
    <source>
        <dbReference type="SAM" id="SignalP"/>
    </source>
</evidence>
<comment type="subcellular location">
    <subcellularLocation>
        <location evidence="1">Cell envelope</location>
    </subcellularLocation>
</comment>
<dbReference type="Proteomes" id="UP001365405">
    <property type="component" value="Unassembled WGS sequence"/>
</dbReference>
<dbReference type="PANTHER" id="PTHR30290:SF10">
    <property type="entry name" value="PERIPLASMIC OLIGOPEPTIDE-BINDING PROTEIN-RELATED"/>
    <property type="match status" value="1"/>
</dbReference>
<proteinExistence type="inferred from homology"/>
<accession>A0ABU9CML5</accession>
<name>A0ABU9CML5_9BURK</name>
<comment type="similarity">
    <text evidence="2">Belongs to the bacterial solute-binding protein 5 family.</text>
</comment>
<dbReference type="InterPro" id="IPR039424">
    <property type="entry name" value="SBP_5"/>
</dbReference>
<dbReference type="SUPFAM" id="SSF53850">
    <property type="entry name" value="Periplasmic binding protein-like II"/>
    <property type="match status" value="1"/>
</dbReference>
<feature type="chain" id="PRO_5046985399" evidence="5">
    <location>
        <begin position="33"/>
        <end position="639"/>
    </location>
</feature>
<protein>
    <submittedName>
        <fullName evidence="7">ABC transporter substrate-binding protein</fullName>
    </submittedName>
</protein>
<dbReference type="Pfam" id="PF00496">
    <property type="entry name" value="SBP_bac_5"/>
    <property type="match status" value="1"/>
</dbReference>
<organism evidence="7 8">
    <name type="scientific">Pseudaquabacterium inlustre</name>
    <dbReference type="NCBI Taxonomy" id="2984192"/>
    <lineage>
        <taxon>Bacteria</taxon>
        <taxon>Pseudomonadati</taxon>
        <taxon>Pseudomonadota</taxon>
        <taxon>Betaproteobacteria</taxon>
        <taxon>Burkholderiales</taxon>
        <taxon>Sphaerotilaceae</taxon>
        <taxon>Pseudaquabacterium</taxon>
    </lineage>
</organism>
<dbReference type="PROSITE" id="PS51318">
    <property type="entry name" value="TAT"/>
    <property type="match status" value="1"/>
</dbReference>
<evidence type="ECO:0000313" key="8">
    <source>
        <dbReference type="Proteomes" id="UP001365405"/>
    </source>
</evidence>